<proteinExistence type="predicted"/>
<keyword evidence="3" id="KW-1185">Reference proteome</keyword>
<accession>A0A316X5A2</accession>
<gene>
    <name evidence="2" type="ORF">C1631_013010</name>
</gene>
<comment type="caution">
    <text evidence="2">The sequence shown here is derived from an EMBL/GenBank/DDBJ whole genome shotgun (WGS) entry which is preliminary data.</text>
</comment>
<sequence>MKNLLIIIILFINAQCASQNTTKMNNNNNIGVNITQGQGKNLLNGVVSSILTVTNNSSQDVSILLFYPNPNDLSFTSPSSLVKIKDKQWNDSERSAPIKIAAGKSYHVTYFLNRYFEFLKEGEINVHYNLDLFVATEGGSPKSSAHHGVFNIKVDKGSKEEIQQQILYYQNNLKSEDFSLKKEAEEALLYLVAVSEK</sequence>
<feature type="signal peptide" evidence="1">
    <location>
        <begin position="1"/>
        <end position="17"/>
    </location>
</feature>
<name>A0A316X5A2_9FLAO</name>
<dbReference type="Proteomes" id="UP000236594">
    <property type="component" value="Unassembled WGS sequence"/>
</dbReference>
<evidence type="ECO:0000313" key="2">
    <source>
        <dbReference type="EMBL" id="PWN68985.1"/>
    </source>
</evidence>
<keyword evidence="1" id="KW-0732">Signal</keyword>
<dbReference type="EMBL" id="PPED02000003">
    <property type="protein sequence ID" value="PWN68985.1"/>
    <property type="molecule type" value="Genomic_DNA"/>
</dbReference>
<feature type="chain" id="PRO_5016337291" evidence="1">
    <location>
        <begin position="18"/>
        <end position="197"/>
    </location>
</feature>
<protein>
    <submittedName>
        <fullName evidence="2">Uncharacterized protein</fullName>
    </submittedName>
</protein>
<evidence type="ECO:0000313" key="3">
    <source>
        <dbReference type="Proteomes" id="UP000236594"/>
    </source>
</evidence>
<dbReference type="RefSeq" id="WP_103249740.1">
    <property type="nucleotide sequence ID" value="NZ_PPED02000003.1"/>
</dbReference>
<evidence type="ECO:0000256" key="1">
    <source>
        <dbReference type="SAM" id="SignalP"/>
    </source>
</evidence>
<dbReference type="OrthoDB" id="1274884at2"/>
<organism evidence="2 3">
    <name type="scientific">Chryseobacterium phosphatilyticum</name>
    <dbReference type="NCBI Taxonomy" id="475075"/>
    <lineage>
        <taxon>Bacteria</taxon>
        <taxon>Pseudomonadati</taxon>
        <taxon>Bacteroidota</taxon>
        <taxon>Flavobacteriia</taxon>
        <taxon>Flavobacteriales</taxon>
        <taxon>Weeksellaceae</taxon>
        <taxon>Chryseobacterium group</taxon>
        <taxon>Chryseobacterium</taxon>
    </lineage>
</organism>
<dbReference type="AlphaFoldDB" id="A0A316X5A2"/>
<reference evidence="2 3" key="1">
    <citation type="submission" date="2018-04" db="EMBL/GenBank/DDBJ databases">
        <title>Draft Genome Sequence of Phosphate-Solubilizing Chryseobacterium sp. ISE14 that is a Biocontrol and Plant Growth-Promoting Rhizobacterium Isolated from Cucumber.</title>
        <authorList>
            <person name="Jeong J.-J."/>
            <person name="Sang M.K."/>
            <person name="Choi I.-G."/>
            <person name="Kim K.D."/>
        </authorList>
    </citation>
    <scope>NUCLEOTIDE SEQUENCE [LARGE SCALE GENOMIC DNA]</scope>
    <source>
        <strain evidence="2 3">ISE14</strain>
    </source>
</reference>